<dbReference type="EMBL" id="CBMI010002524">
    <property type="protein sequence ID" value="CEG04971.1"/>
    <property type="molecule type" value="Genomic_DNA"/>
</dbReference>
<accession>A0A090N5R1</accession>
<comment type="caution">
    <text evidence="1">The sequence shown here is derived from an EMBL/GenBank/DDBJ whole genome shotgun (WGS) entry which is preliminary data.</text>
</comment>
<name>A0A090N5R1_9HYPO</name>
<protein>
    <submittedName>
        <fullName evidence="1">WGS project CBMI000000000 data, contig CS3069_c002526</fullName>
    </submittedName>
</protein>
<organism evidence="1">
    <name type="scientific">Fusarium clavum</name>
    <dbReference type="NCBI Taxonomy" id="2594811"/>
    <lineage>
        <taxon>Eukaryota</taxon>
        <taxon>Fungi</taxon>
        <taxon>Dikarya</taxon>
        <taxon>Ascomycota</taxon>
        <taxon>Pezizomycotina</taxon>
        <taxon>Sordariomycetes</taxon>
        <taxon>Hypocreomycetidae</taxon>
        <taxon>Hypocreales</taxon>
        <taxon>Nectriaceae</taxon>
        <taxon>Fusarium</taxon>
        <taxon>Fusarium incarnatum-equiseti species complex</taxon>
    </lineage>
</organism>
<proteinExistence type="predicted"/>
<reference evidence="1" key="1">
    <citation type="submission" date="2013-05" db="EMBL/GenBank/DDBJ databases">
        <title>Draft genome sequences of six wheat associated Fusarium spp. isolates.</title>
        <authorList>
            <person name="Moolhuijzen P.M."/>
            <person name="Manners J.M."/>
            <person name="Wilcox S."/>
            <person name="Bellgard M.I."/>
            <person name="Gardiner D.M."/>
        </authorList>
    </citation>
    <scope>NUCLEOTIDE SEQUENCE</scope>
    <source>
        <strain evidence="1">CS3069</strain>
    </source>
</reference>
<sequence>MEPGHILYEPLHAYELVFSEGITAAHSFRFRKDEENIISRYFAAKLGSDNLSLVRKERVAHFGTKVQHLPCTSNERKEPANAA</sequence>
<dbReference type="AlphaFoldDB" id="A0A090N5R1"/>
<evidence type="ECO:0000313" key="1">
    <source>
        <dbReference type="EMBL" id="CEG04971.1"/>
    </source>
</evidence>
<gene>
    <name evidence="1" type="ORF">BN850_0085770</name>
</gene>